<evidence type="ECO:0000259" key="3">
    <source>
        <dbReference type="PROSITE" id="PS50977"/>
    </source>
</evidence>
<dbReference type="Pfam" id="PF17940">
    <property type="entry name" value="TetR_C_31"/>
    <property type="match status" value="1"/>
</dbReference>
<dbReference type="SUPFAM" id="SSF46689">
    <property type="entry name" value="Homeodomain-like"/>
    <property type="match status" value="1"/>
</dbReference>
<evidence type="ECO:0000256" key="1">
    <source>
        <dbReference type="ARBA" id="ARBA00023125"/>
    </source>
</evidence>
<evidence type="ECO:0000313" key="4">
    <source>
        <dbReference type="EMBL" id="GIJ11975.1"/>
    </source>
</evidence>
<gene>
    <name evidence="4" type="ORF">Van01_51890</name>
</gene>
<protein>
    <submittedName>
        <fullName evidence="4">Transcriptional regulator, TetR family protein</fullName>
    </submittedName>
</protein>
<dbReference type="RefSeq" id="WP_204012847.1">
    <property type="nucleotide sequence ID" value="NZ_BOOZ01000040.1"/>
</dbReference>
<dbReference type="Proteomes" id="UP000647017">
    <property type="component" value="Unassembled WGS sequence"/>
</dbReference>
<dbReference type="PROSITE" id="PS50977">
    <property type="entry name" value="HTH_TETR_2"/>
    <property type="match status" value="1"/>
</dbReference>
<organism evidence="4 5">
    <name type="scientific">Micromonospora andamanensis</name>
    <dbReference type="NCBI Taxonomy" id="1287068"/>
    <lineage>
        <taxon>Bacteria</taxon>
        <taxon>Bacillati</taxon>
        <taxon>Actinomycetota</taxon>
        <taxon>Actinomycetes</taxon>
        <taxon>Micromonosporales</taxon>
        <taxon>Micromonosporaceae</taxon>
        <taxon>Micromonospora</taxon>
    </lineage>
</organism>
<proteinExistence type="predicted"/>
<dbReference type="Pfam" id="PF00440">
    <property type="entry name" value="TetR_N"/>
    <property type="match status" value="1"/>
</dbReference>
<dbReference type="InterPro" id="IPR001647">
    <property type="entry name" value="HTH_TetR"/>
</dbReference>
<dbReference type="InterPro" id="IPR041583">
    <property type="entry name" value="TetR_C_31"/>
</dbReference>
<name>A0ABQ4I273_9ACTN</name>
<keyword evidence="1 2" id="KW-0238">DNA-binding</keyword>
<evidence type="ECO:0000256" key="2">
    <source>
        <dbReference type="PROSITE-ProRule" id="PRU00335"/>
    </source>
</evidence>
<accession>A0ABQ4I273</accession>
<dbReference type="EMBL" id="BOOZ01000040">
    <property type="protein sequence ID" value="GIJ11975.1"/>
    <property type="molecule type" value="Genomic_DNA"/>
</dbReference>
<reference evidence="4 5" key="1">
    <citation type="submission" date="2021-01" db="EMBL/GenBank/DDBJ databases">
        <title>Whole genome shotgun sequence of Verrucosispora andamanensis NBRC 109075.</title>
        <authorList>
            <person name="Komaki H."/>
            <person name="Tamura T."/>
        </authorList>
    </citation>
    <scope>NUCLEOTIDE SEQUENCE [LARGE SCALE GENOMIC DNA]</scope>
    <source>
        <strain evidence="4 5">NBRC 109075</strain>
    </source>
</reference>
<evidence type="ECO:0000313" key="5">
    <source>
        <dbReference type="Proteomes" id="UP000647017"/>
    </source>
</evidence>
<dbReference type="Gene3D" id="1.10.357.10">
    <property type="entry name" value="Tetracycline Repressor, domain 2"/>
    <property type="match status" value="1"/>
</dbReference>
<comment type="caution">
    <text evidence="4">The sequence shown here is derived from an EMBL/GenBank/DDBJ whole genome shotgun (WGS) entry which is preliminary data.</text>
</comment>
<dbReference type="InterPro" id="IPR009057">
    <property type="entry name" value="Homeodomain-like_sf"/>
</dbReference>
<keyword evidence="5" id="KW-1185">Reference proteome</keyword>
<feature type="DNA-binding region" description="H-T-H motif" evidence="2">
    <location>
        <begin position="29"/>
        <end position="48"/>
    </location>
</feature>
<sequence>MERSDQDRKTLLADAAIDAIGEDGLRGLTHRAVDQKAGLPPGTCSYHFSTRRALLAAVLQRIAELDRADIERFSVGPLSSEMEADALIDGTTRTLRHWLGPARARSRARLLLELDPPSRQLMAETVDAVTIDFVAFAAIITGDKERAELIVALIDGLVLDELTHGAVPVDVDRLRRKVAAVTALALPGLSAE</sequence>
<feature type="domain" description="HTH tetR-type" evidence="3">
    <location>
        <begin position="6"/>
        <end position="66"/>
    </location>
</feature>